<feature type="transmembrane region" description="Helical" evidence="1">
    <location>
        <begin position="46"/>
        <end position="67"/>
    </location>
</feature>
<keyword evidence="1" id="KW-0812">Transmembrane</keyword>
<dbReference type="Pfam" id="PF05437">
    <property type="entry name" value="AzlD"/>
    <property type="match status" value="1"/>
</dbReference>
<sequence length="112" mass="11564">MSPVEIGGPGVWGIIAALGVLTYLTRFVFLGIVGDRPLPGWLLRHLRYTGVAVLPGLVAPLIVWPAATGGETDPIRLIASAAALGVGVWRKDVVQAVVAGALVMGGLSWLNG</sequence>
<reference evidence="2 3" key="1">
    <citation type="submission" date="2016-10" db="EMBL/GenBank/DDBJ databases">
        <authorList>
            <person name="de Groot N.N."/>
        </authorList>
    </citation>
    <scope>NUCLEOTIDE SEQUENCE [LARGE SCALE GENOMIC DNA]</scope>
    <source>
        <strain evidence="2 3">DSM 14858</strain>
    </source>
</reference>
<evidence type="ECO:0000256" key="1">
    <source>
        <dbReference type="SAM" id="Phobius"/>
    </source>
</evidence>
<dbReference type="OrthoDB" id="6119856at2"/>
<feature type="transmembrane region" description="Helical" evidence="1">
    <location>
        <begin position="93"/>
        <end position="110"/>
    </location>
</feature>
<keyword evidence="1" id="KW-1133">Transmembrane helix</keyword>
<dbReference type="RefSeq" id="WP_092765015.1">
    <property type="nucleotide sequence ID" value="NZ_FNZQ01000008.1"/>
</dbReference>
<dbReference type="Proteomes" id="UP000199283">
    <property type="component" value="Unassembled WGS sequence"/>
</dbReference>
<protein>
    <submittedName>
        <fullName evidence="2">Branched-chain amino acid transport protein</fullName>
    </submittedName>
</protein>
<proteinExistence type="predicted"/>
<keyword evidence="3" id="KW-1185">Reference proteome</keyword>
<keyword evidence="1" id="KW-0472">Membrane</keyword>
<dbReference type="STRING" id="188906.SAMN04488526_3403"/>
<dbReference type="EMBL" id="FNZQ01000008">
    <property type="protein sequence ID" value="SEL73251.1"/>
    <property type="molecule type" value="Genomic_DNA"/>
</dbReference>
<name>A0A1H7SKP6_9RHOB</name>
<gene>
    <name evidence="2" type="ORF">SAMN04488526_3403</name>
</gene>
<evidence type="ECO:0000313" key="3">
    <source>
        <dbReference type="Proteomes" id="UP000199283"/>
    </source>
</evidence>
<evidence type="ECO:0000313" key="2">
    <source>
        <dbReference type="EMBL" id="SEL73251.1"/>
    </source>
</evidence>
<dbReference type="AlphaFoldDB" id="A0A1H7SKP6"/>
<dbReference type="InterPro" id="IPR008407">
    <property type="entry name" value="Brnchd-chn_aa_trnsp_AzlD"/>
</dbReference>
<feature type="transmembrane region" description="Helical" evidence="1">
    <location>
        <begin position="12"/>
        <end position="34"/>
    </location>
</feature>
<accession>A0A1H7SKP6</accession>
<organism evidence="2 3">
    <name type="scientific">Jannaschia helgolandensis</name>
    <dbReference type="NCBI Taxonomy" id="188906"/>
    <lineage>
        <taxon>Bacteria</taxon>
        <taxon>Pseudomonadati</taxon>
        <taxon>Pseudomonadota</taxon>
        <taxon>Alphaproteobacteria</taxon>
        <taxon>Rhodobacterales</taxon>
        <taxon>Roseobacteraceae</taxon>
        <taxon>Jannaschia</taxon>
    </lineage>
</organism>